<accession>A0A5C9A739</accession>
<evidence type="ECO:0000313" key="2">
    <source>
        <dbReference type="EMBL" id="TXS95834.1"/>
    </source>
</evidence>
<keyword evidence="3" id="KW-1185">Reference proteome</keyword>
<name>A0A5C9A739_9GAMM</name>
<keyword evidence="2" id="KW-0378">Hydrolase</keyword>
<dbReference type="RefSeq" id="WP_148067899.1">
    <property type="nucleotide sequence ID" value="NZ_VRZA01000002.1"/>
</dbReference>
<dbReference type="Gene3D" id="3.40.50.1820">
    <property type="entry name" value="alpha/beta hydrolase"/>
    <property type="match status" value="1"/>
</dbReference>
<proteinExistence type="predicted"/>
<dbReference type="GO" id="GO:0016020">
    <property type="term" value="C:membrane"/>
    <property type="evidence" value="ECO:0007669"/>
    <property type="project" value="TreeGrafter"/>
</dbReference>
<evidence type="ECO:0000313" key="3">
    <source>
        <dbReference type="Proteomes" id="UP000321039"/>
    </source>
</evidence>
<gene>
    <name evidence="2" type="ORF">FV139_08215</name>
</gene>
<dbReference type="Pfam" id="PF00561">
    <property type="entry name" value="Abhydrolase_1"/>
    <property type="match status" value="1"/>
</dbReference>
<comment type="caution">
    <text evidence="2">The sequence shown here is derived from an EMBL/GenBank/DDBJ whole genome shotgun (WGS) entry which is preliminary data.</text>
</comment>
<protein>
    <submittedName>
        <fullName evidence="2">Alpha/beta hydrolase</fullName>
    </submittedName>
</protein>
<dbReference type="Proteomes" id="UP000321039">
    <property type="component" value="Unassembled WGS sequence"/>
</dbReference>
<reference evidence="2 3" key="1">
    <citation type="submission" date="2019-08" db="EMBL/GenBank/DDBJ databases">
        <title>Parahaliea maris sp. nov., isolated from the surface seawater.</title>
        <authorList>
            <person name="Liu Y."/>
        </authorList>
    </citation>
    <scope>NUCLEOTIDE SEQUENCE [LARGE SCALE GENOMIC DNA]</scope>
    <source>
        <strain evidence="2 3">HSLHS9</strain>
    </source>
</reference>
<dbReference type="InterPro" id="IPR000073">
    <property type="entry name" value="AB_hydrolase_1"/>
</dbReference>
<dbReference type="AlphaFoldDB" id="A0A5C9A739"/>
<sequence>MTEQHHPEVAESAEVFGTVSADDRAVAPPRSHFYESQRLRLHYLEWGSKSSPPLLLVHGGKDNAHSWDWTARLLSRYYRVIVPDLRGHGDSDWVRGGDYQLDDFVLDLSTLIDSLELAPLTIVAHSFGGVVSLRYATAYPRNIRQLVVIEGIGKPYQQRDPLAELREWVERTRHASDRIARRYPSVEDAAKRLQESNAAISMDQARHMAAYAVRSNGDSSFSFKFDPYLQILAFPHRYAVEEREAHWANIDKPVLLIHGTDSWLSCDTSWPKHFPKARMTVVPKAGHWVQHDNFQGFMQALDGFLECPR</sequence>
<dbReference type="SUPFAM" id="SSF53474">
    <property type="entry name" value="alpha/beta-Hydrolases"/>
    <property type="match status" value="1"/>
</dbReference>
<dbReference type="GO" id="GO:0016787">
    <property type="term" value="F:hydrolase activity"/>
    <property type="evidence" value="ECO:0007669"/>
    <property type="project" value="UniProtKB-KW"/>
</dbReference>
<feature type="domain" description="AB hydrolase-1" evidence="1">
    <location>
        <begin position="52"/>
        <end position="293"/>
    </location>
</feature>
<dbReference type="InterPro" id="IPR029058">
    <property type="entry name" value="AB_hydrolase_fold"/>
</dbReference>
<dbReference type="PANTHER" id="PTHR43798">
    <property type="entry name" value="MONOACYLGLYCEROL LIPASE"/>
    <property type="match status" value="1"/>
</dbReference>
<dbReference type="PANTHER" id="PTHR43798:SF33">
    <property type="entry name" value="HYDROLASE, PUTATIVE (AFU_ORTHOLOGUE AFUA_2G14860)-RELATED"/>
    <property type="match status" value="1"/>
</dbReference>
<dbReference type="EMBL" id="VRZA01000002">
    <property type="protein sequence ID" value="TXS95834.1"/>
    <property type="molecule type" value="Genomic_DNA"/>
</dbReference>
<dbReference type="PRINTS" id="PR00111">
    <property type="entry name" value="ABHYDROLASE"/>
</dbReference>
<dbReference type="InterPro" id="IPR050266">
    <property type="entry name" value="AB_hydrolase_sf"/>
</dbReference>
<evidence type="ECO:0000259" key="1">
    <source>
        <dbReference type="Pfam" id="PF00561"/>
    </source>
</evidence>
<organism evidence="2 3">
    <name type="scientific">Parahaliea maris</name>
    <dbReference type="NCBI Taxonomy" id="2716870"/>
    <lineage>
        <taxon>Bacteria</taxon>
        <taxon>Pseudomonadati</taxon>
        <taxon>Pseudomonadota</taxon>
        <taxon>Gammaproteobacteria</taxon>
        <taxon>Cellvibrionales</taxon>
        <taxon>Halieaceae</taxon>
        <taxon>Parahaliea</taxon>
    </lineage>
</organism>